<dbReference type="Ensembl" id="ENSCVAT00000020790.1">
    <property type="protein sequence ID" value="ENSCVAP00000028617.1"/>
    <property type="gene ID" value="ENSCVAG00000015777.1"/>
</dbReference>
<evidence type="ECO:0000313" key="3">
    <source>
        <dbReference type="Proteomes" id="UP000265020"/>
    </source>
</evidence>
<organism evidence="2 3">
    <name type="scientific">Cyprinodon variegatus</name>
    <name type="common">Sheepshead minnow</name>
    <dbReference type="NCBI Taxonomy" id="28743"/>
    <lineage>
        <taxon>Eukaryota</taxon>
        <taxon>Metazoa</taxon>
        <taxon>Chordata</taxon>
        <taxon>Craniata</taxon>
        <taxon>Vertebrata</taxon>
        <taxon>Euteleostomi</taxon>
        <taxon>Actinopterygii</taxon>
        <taxon>Neopterygii</taxon>
        <taxon>Teleostei</taxon>
        <taxon>Neoteleostei</taxon>
        <taxon>Acanthomorphata</taxon>
        <taxon>Ovalentaria</taxon>
        <taxon>Atherinomorphae</taxon>
        <taxon>Cyprinodontiformes</taxon>
        <taxon>Cyprinodontidae</taxon>
        <taxon>Cyprinodon</taxon>
    </lineage>
</organism>
<evidence type="ECO:0000313" key="2">
    <source>
        <dbReference type="Ensembl" id="ENSCVAP00000028617.1"/>
    </source>
</evidence>
<proteinExistence type="predicted"/>
<protein>
    <submittedName>
        <fullName evidence="2">Uncharacterized protein</fullName>
    </submittedName>
</protein>
<dbReference type="Proteomes" id="UP000265020">
    <property type="component" value="Unassembled WGS sequence"/>
</dbReference>
<feature type="chain" id="PRO_5018631467" evidence="1">
    <location>
        <begin position="23"/>
        <end position="129"/>
    </location>
</feature>
<feature type="signal peptide" evidence="1">
    <location>
        <begin position="1"/>
        <end position="22"/>
    </location>
</feature>
<reference evidence="2" key="1">
    <citation type="submission" date="2025-08" db="UniProtKB">
        <authorList>
            <consortium name="Ensembl"/>
        </authorList>
    </citation>
    <scope>IDENTIFICATION</scope>
</reference>
<dbReference type="AlphaFoldDB" id="A0A3Q2E8U7"/>
<keyword evidence="1" id="KW-0732">Signal</keyword>
<keyword evidence="3" id="KW-1185">Reference proteome</keyword>
<accession>A0A3Q2E8U7</accession>
<name>A0A3Q2E8U7_CYPVA</name>
<evidence type="ECO:0000256" key="1">
    <source>
        <dbReference type="SAM" id="SignalP"/>
    </source>
</evidence>
<reference evidence="2" key="2">
    <citation type="submission" date="2025-09" db="UniProtKB">
        <authorList>
            <consortium name="Ensembl"/>
        </authorList>
    </citation>
    <scope>IDENTIFICATION</scope>
</reference>
<sequence length="129" mass="14913">MPLHGVQAVLVVVLMFATTVKMDEVDFWRKDVTVKCPNDADLYKSNEKVDNKFEYNEQIQLECKDSPKPYLIFIKGRGEFKCFSIILSFTCIIKTALNWTVGSTKQNRQPKKKNFPEAQLIIVESKLNH</sequence>